<evidence type="ECO:0000313" key="1">
    <source>
        <dbReference type="EMBL" id="CAF4196897.1"/>
    </source>
</evidence>
<feature type="non-terminal residue" evidence="1">
    <location>
        <position position="1"/>
    </location>
</feature>
<comment type="caution">
    <text evidence="1">The sequence shown here is derived from an EMBL/GenBank/DDBJ whole genome shotgun (WGS) entry which is preliminary data.</text>
</comment>
<accession>A0A820B7R0</accession>
<proteinExistence type="predicted"/>
<dbReference type="EMBL" id="CAJOAX010020812">
    <property type="protein sequence ID" value="CAF4196897.1"/>
    <property type="molecule type" value="Genomic_DNA"/>
</dbReference>
<dbReference type="AlphaFoldDB" id="A0A820B7R0"/>
<organism evidence="1 2">
    <name type="scientific">Rotaria sordida</name>
    <dbReference type="NCBI Taxonomy" id="392033"/>
    <lineage>
        <taxon>Eukaryota</taxon>
        <taxon>Metazoa</taxon>
        <taxon>Spiralia</taxon>
        <taxon>Gnathifera</taxon>
        <taxon>Rotifera</taxon>
        <taxon>Eurotatoria</taxon>
        <taxon>Bdelloidea</taxon>
        <taxon>Philodinida</taxon>
        <taxon>Philodinidae</taxon>
        <taxon>Rotaria</taxon>
    </lineage>
</organism>
<evidence type="ECO:0000313" key="2">
    <source>
        <dbReference type="Proteomes" id="UP000663823"/>
    </source>
</evidence>
<dbReference type="Proteomes" id="UP000663823">
    <property type="component" value="Unassembled WGS sequence"/>
</dbReference>
<gene>
    <name evidence="1" type="ORF">OTI717_LOCUS38407</name>
</gene>
<name>A0A820B7R0_9BILA</name>
<reference evidence="1" key="1">
    <citation type="submission" date="2021-02" db="EMBL/GenBank/DDBJ databases">
        <authorList>
            <person name="Nowell W R."/>
        </authorList>
    </citation>
    <scope>NUCLEOTIDE SEQUENCE</scope>
</reference>
<protein>
    <submittedName>
        <fullName evidence="1">Uncharacterized protein</fullName>
    </submittedName>
</protein>
<sequence>LKQTGVLKYRGENGRPRVLGGEDKIEI</sequence>